<comment type="caution">
    <text evidence="2">The sequence shown here is derived from an EMBL/GenBank/DDBJ whole genome shotgun (WGS) entry which is preliminary data.</text>
</comment>
<feature type="region of interest" description="Disordered" evidence="1">
    <location>
        <begin position="249"/>
        <end position="279"/>
    </location>
</feature>
<evidence type="ECO:0000256" key="1">
    <source>
        <dbReference type="SAM" id="MobiDB-lite"/>
    </source>
</evidence>
<sequence>MKIKVLIGLILFTTSLRLLSQTKPGEIYIYPKDNELKIMKNLDNGAPVDASKFEYATDLRIFKNENDLDNIENAIFIFNKCAEYKDDNLVIKADCKKGIFEVFLNGNEEKTKLKFWYCENNSNWKFTRKEEEYTNCLKSTNESESTEDEKKTDYTDIVKMKPLNLKVYANDESFDKQNRILKISANKSSVRLLKQRKGDEGVLEKEAKAVSTKGNVIVLLRNYNIKDIEKITVSMNEKDFVYNMSFDISNPKDSGDKPEKEEKEEQTDSKPEEVKSTSGDITAVTKRLKEDYDKIKNIDILNKEDYVVLKNYQSNLKAIKEKLKQDLDLESKALYEKIIKTSPDWIVLNPIPDAIKNSDKVEISVVIDRANKTEDKILVGSYLTIGGLSYDGGGNFFITGLRNNKVFTDSITVGDSKELRARIGNKNQTSLGYGLSGEVSFRTGSLIRPTLNIGAFVPFEEDISPYLALGPGVSLTGEKVKIRFAAGLAYGKVNAISEQYIDRDLSSFSNLTNENLVEKVWDSSWYISFGIRYVFKKDDKD</sequence>
<dbReference type="Proteomes" id="UP000323930">
    <property type="component" value="Unassembled WGS sequence"/>
</dbReference>
<reference evidence="2 3" key="1">
    <citation type="submission" date="2019-08" db="EMBL/GenBank/DDBJ databases">
        <title>Seonamhaeicola sediminis sp. nov., isolated from marine sediment.</title>
        <authorList>
            <person name="Cao W.R."/>
        </authorList>
    </citation>
    <scope>NUCLEOTIDE SEQUENCE [LARGE SCALE GENOMIC DNA]</scope>
    <source>
        <strain evidence="2 3">B011</strain>
    </source>
</reference>
<feature type="compositionally biased region" description="Basic and acidic residues" evidence="1">
    <location>
        <begin position="253"/>
        <end position="275"/>
    </location>
</feature>
<gene>
    <name evidence="2" type="ORF">FUA24_19595</name>
</gene>
<accession>A0A5D0HN32</accession>
<protein>
    <submittedName>
        <fullName evidence="2">Uncharacterized protein</fullName>
    </submittedName>
</protein>
<dbReference type="RefSeq" id="WP_148544745.1">
    <property type="nucleotide sequence ID" value="NZ_VSDQ01000718.1"/>
</dbReference>
<evidence type="ECO:0000313" key="2">
    <source>
        <dbReference type="EMBL" id="TYA71759.1"/>
    </source>
</evidence>
<proteinExistence type="predicted"/>
<evidence type="ECO:0000313" key="3">
    <source>
        <dbReference type="Proteomes" id="UP000323930"/>
    </source>
</evidence>
<keyword evidence="3" id="KW-1185">Reference proteome</keyword>
<dbReference type="OrthoDB" id="1442144at2"/>
<organism evidence="2 3">
    <name type="scientific">Seonamhaeicola marinus</name>
    <dbReference type="NCBI Taxonomy" id="1912246"/>
    <lineage>
        <taxon>Bacteria</taxon>
        <taxon>Pseudomonadati</taxon>
        <taxon>Bacteroidota</taxon>
        <taxon>Flavobacteriia</taxon>
        <taxon>Flavobacteriales</taxon>
        <taxon>Flavobacteriaceae</taxon>
    </lineage>
</organism>
<name>A0A5D0HN32_9FLAO</name>
<dbReference type="EMBL" id="VSDQ01000718">
    <property type="protein sequence ID" value="TYA71759.1"/>
    <property type="molecule type" value="Genomic_DNA"/>
</dbReference>
<dbReference type="AlphaFoldDB" id="A0A5D0HN32"/>